<accession>A0A0E9PYD6</accession>
<protein>
    <submittedName>
        <fullName evidence="1">Uncharacterized protein</fullName>
    </submittedName>
</protein>
<reference evidence="1" key="1">
    <citation type="submission" date="2014-11" db="EMBL/GenBank/DDBJ databases">
        <authorList>
            <person name="Amaro Gonzalez C."/>
        </authorList>
    </citation>
    <scope>NUCLEOTIDE SEQUENCE</scope>
</reference>
<dbReference type="AlphaFoldDB" id="A0A0E9PYD6"/>
<proteinExistence type="predicted"/>
<name>A0A0E9PYD6_ANGAN</name>
<sequence length="38" mass="4051">MLPDNMVTHQSICCSVCSDPGALCHMSTAQLPSDMAVR</sequence>
<evidence type="ECO:0000313" key="1">
    <source>
        <dbReference type="EMBL" id="JAH09100.1"/>
    </source>
</evidence>
<reference evidence="1" key="2">
    <citation type="journal article" date="2015" name="Fish Shellfish Immunol.">
        <title>Early steps in the European eel (Anguilla anguilla)-Vibrio vulnificus interaction in the gills: Role of the RtxA13 toxin.</title>
        <authorList>
            <person name="Callol A."/>
            <person name="Pajuelo D."/>
            <person name="Ebbesson L."/>
            <person name="Teles M."/>
            <person name="MacKenzie S."/>
            <person name="Amaro C."/>
        </authorList>
    </citation>
    <scope>NUCLEOTIDE SEQUENCE</scope>
</reference>
<organism evidence="1">
    <name type="scientific">Anguilla anguilla</name>
    <name type="common">European freshwater eel</name>
    <name type="synonym">Muraena anguilla</name>
    <dbReference type="NCBI Taxonomy" id="7936"/>
    <lineage>
        <taxon>Eukaryota</taxon>
        <taxon>Metazoa</taxon>
        <taxon>Chordata</taxon>
        <taxon>Craniata</taxon>
        <taxon>Vertebrata</taxon>
        <taxon>Euteleostomi</taxon>
        <taxon>Actinopterygii</taxon>
        <taxon>Neopterygii</taxon>
        <taxon>Teleostei</taxon>
        <taxon>Anguilliformes</taxon>
        <taxon>Anguillidae</taxon>
        <taxon>Anguilla</taxon>
    </lineage>
</organism>
<dbReference type="EMBL" id="GBXM01099477">
    <property type="protein sequence ID" value="JAH09100.1"/>
    <property type="molecule type" value="Transcribed_RNA"/>
</dbReference>